<evidence type="ECO:0000313" key="5">
    <source>
        <dbReference type="EMBL" id="MEJ8476725.1"/>
    </source>
</evidence>
<keyword evidence="5" id="KW-0645">Protease</keyword>
<organism evidence="5 6">
    <name type="scientific">Roseibium algae</name>
    <dbReference type="NCBI Taxonomy" id="3123038"/>
    <lineage>
        <taxon>Bacteria</taxon>
        <taxon>Pseudomonadati</taxon>
        <taxon>Pseudomonadota</taxon>
        <taxon>Alphaproteobacteria</taxon>
        <taxon>Hyphomicrobiales</taxon>
        <taxon>Stappiaceae</taxon>
        <taxon>Roseibium</taxon>
    </lineage>
</organism>
<dbReference type="Gene3D" id="1.10.490.10">
    <property type="entry name" value="Globins"/>
    <property type="match status" value="1"/>
</dbReference>
<evidence type="ECO:0000256" key="1">
    <source>
        <dbReference type="ARBA" id="ARBA00022448"/>
    </source>
</evidence>
<keyword evidence="1" id="KW-0813">Transport</keyword>
<reference evidence="5 6" key="1">
    <citation type="submission" date="2024-02" db="EMBL/GenBank/DDBJ databases">
        <title>Roseibium algae sp. nov., isolated from marine alga (Grateloupia sp.), showing potential in myo-inositol conversion.</title>
        <authorList>
            <person name="Wang Y."/>
        </authorList>
    </citation>
    <scope>NUCLEOTIDE SEQUENCE [LARGE SCALE GENOMIC DNA]</scope>
    <source>
        <strain evidence="5 6">H3510</strain>
    </source>
</reference>
<dbReference type="Pfam" id="PF01152">
    <property type="entry name" value="Bac_globin"/>
    <property type="match status" value="1"/>
</dbReference>
<name>A0ABU8TRD2_9HYPH</name>
<keyword evidence="4" id="KW-0408">Iron</keyword>
<evidence type="ECO:0000256" key="4">
    <source>
        <dbReference type="ARBA" id="ARBA00023004"/>
    </source>
</evidence>
<keyword evidence="5" id="KW-0378">Hydrolase</keyword>
<keyword evidence="3" id="KW-0479">Metal-binding</keyword>
<proteinExistence type="predicted"/>
<evidence type="ECO:0000256" key="2">
    <source>
        <dbReference type="ARBA" id="ARBA00022617"/>
    </source>
</evidence>
<evidence type="ECO:0000256" key="3">
    <source>
        <dbReference type="ARBA" id="ARBA00022723"/>
    </source>
</evidence>
<keyword evidence="2" id="KW-0349">Heme</keyword>
<sequence>MTLYLKFGGRPAFAQAMNQLMQRLRVDPDFSRAAADISIKHQDDLCEFLIFLTGGSPIYENTPVSELLSALCQTDRAFDAFVDHFAAALKSHNVPVEATEELRSLMEKIRCYAVSDHDSRENFDRPAADEMVA</sequence>
<protein>
    <submittedName>
        <fullName evidence="5">Clp protease ClpP</fullName>
    </submittedName>
</protein>
<dbReference type="RefSeq" id="WP_340277454.1">
    <property type="nucleotide sequence ID" value="NZ_JBAKIA010000025.1"/>
</dbReference>
<dbReference type="Proteomes" id="UP001385499">
    <property type="component" value="Unassembled WGS sequence"/>
</dbReference>
<dbReference type="InterPro" id="IPR012292">
    <property type="entry name" value="Globin/Proto"/>
</dbReference>
<dbReference type="SUPFAM" id="SSF46458">
    <property type="entry name" value="Globin-like"/>
    <property type="match status" value="1"/>
</dbReference>
<dbReference type="GO" id="GO:0006508">
    <property type="term" value="P:proteolysis"/>
    <property type="evidence" value="ECO:0007669"/>
    <property type="project" value="UniProtKB-KW"/>
</dbReference>
<keyword evidence="6" id="KW-1185">Reference proteome</keyword>
<gene>
    <name evidence="5" type="ORF">V6575_21805</name>
</gene>
<dbReference type="InterPro" id="IPR001486">
    <property type="entry name" value="Hemoglobin_trunc"/>
</dbReference>
<dbReference type="EMBL" id="JBAKIA010000025">
    <property type="protein sequence ID" value="MEJ8476725.1"/>
    <property type="molecule type" value="Genomic_DNA"/>
</dbReference>
<dbReference type="InterPro" id="IPR009050">
    <property type="entry name" value="Globin-like_sf"/>
</dbReference>
<comment type="caution">
    <text evidence="5">The sequence shown here is derived from an EMBL/GenBank/DDBJ whole genome shotgun (WGS) entry which is preliminary data.</text>
</comment>
<evidence type="ECO:0000313" key="6">
    <source>
        <dbReference type="Proteomes" id="UP001385499"/>
    </source>
</evidence>
<dbReference type="GO" id="GO:0008233">
    <property type="term" value="F:peptidase activity"/>
    <property type="evidence" value="ECO:0007669"/>
    <property type="project" value="UniProtKB-KW"/>
</dbReference>
<accession>A0ABU8TRD2</accession>